<dbReference type="OrthoDB" id="7067852at2"/>
<accession>A0A1H3YN33</accession>
<dbReference type="Gene3D" id="2.30.30.90">
    <property type="match status" value="1"/>
</dbReference>
<dbReference type="EMBL" id="FNQP01000004">
    <property type="protein sequence ID" value="SEA12591.1"/>
    <property type="molecule type" value="Genomic_DNA"/>
</dbReference>
<evidence type="ECO:0000259" key="2">
    <source>
        <dbReference type="SMART" id="SM00899"/>
    </source>
</evidence>
<dbReference type="GO" id="GO:0046914">
    <property type="term" value="F:transition metal ion binding"/>
    <property type="evidence" value="ECO:0007669"/>
    <property type="project" value="InterPro"/>
</dbReference>
<dbReference type="SUPFAM" id="SSF50037">
    <property type="entry name" value="C-terminal domain of transcriptional repressors"/>
    <property type="match status" value="1"/>
</dbReference>
<dbReference type="InterPro" id="IPR038157">
    <property type="entry name" value="FeoA_core_dom"/>
</dbReference>
<dbReference type="Pfam" id="PF04023">
    <property type="entry name" value="FeoA"/>
    <property type="match status" value="1"/>
</dbReference>
<keyword evidence="4" id="KW-1185">Reference proteome</keyword>
<evidence type="ECO:0000313" key="3">
    <source>
        <dbReference type="EMBL" id="SEA12591.1"/>
    </source>
</evidence>
<dbReference type="SMART" id="SM00899">
    <property type="entry name" value="FeoA"/>
    <property type="match status" value="1"/>
</dbReference>
<name>A0A1H3YN33_9GAMM</name>
<dbReference type="InterPro" id="IPR007167">
    <property type="entry name" value="Fe-transptr_FeoA-like"/>
</dbReference>
<dbReference type="Proteomes" id="UP000199397">
    <property type="component" value="Unassembled WGS sequence"/>
</dbReference>
<dbReference type="AlphaFoldDB" id="A0A1H3YN33"/>
<evidence type="ECO:0000256" key="1">
    <source>
        <dbReference type="ARBA" id="ARBA00023004"/>
    </source>
</evidence>
<proteinExistence type="predicted"/>
<dbReference type="RefSeq" id="WP_093065955.1">
    <property type="nucleotide sequence ID" value="NZ_FNQP01000004.1"/>
</dbReference>
<organism evidence="3 4">
    <name type="scientific">Thiothrix caldifontis</name>
    <dbReference type="NCBI Taxonomy" id="525918"/>
    <lineage>
        <taxon>Bacteria</taxon>
        <taxon>Pseudomonadati</taxon>
        <taxon>Pseudomonadota</taxon>
        <taxon>Gammaproteobacteria</taxon>
        <taxon>Thiotrichales</taxon>
        <taxon>Thiotrichaceae</taxon>
        <taxon>Thiothrix</taxon>
    </lineage>
</organism>
<dbReference type="InterPro" id="IPR008988">
    <property type="entry name" value="Transcriptional_repressor_C"/>
</dbReference>
<reference evidence="3 4" key="1">
    <citation type="submission" date="2016-10" db="EMBL/GenBank/DDBJ databases">
        <authorList>
            <person name="de Groot N.N."/>
        </authorList>
    </citation>
    <scope>NUCLEOTIDE SEQUENCE [LARGE SCALE GENOMIC DNA]</scope>
    <source>
        <strain evidence="3 4">DSM 21228</strain>
    </source>
</reference>
<dbReference type="STRING" id="525918.SAMN05660964_00974"/>
<sequence length="83" mass="9104">MSLAHTLPLSQLAEQTSAHIHSVQTDNQTRIRLLGMGIGTGSRIEVLRNRKGDMVLGNGNNRISLGRSITHNIRVHVEVSCHV</sequence>
<protein>
    <submittedName>
        <fullName evidence="3">Fe2+ transport system protein FeoA</fullName>
    </submittedName>
</protein>
<gene>
    <name evidence="3" type="ORF">SAMN05660964_00974</name>
</gene>
<evidence type="ECO:0000313" key="4">
    <source>
        <dbReference type="Proteomes" id="UP000199397"/>
    </source>
</evidence>
<feature type="domain" description="Ferrous iron transporter FeoA-like" evidence="2">
    <location>
        <begin position="7"/>
        <end position="77"/>
    </location>
</feature>
<keyword evidence="1" id="KW-0408">Iron</keyword>